<evidence type="ECO:0000256" key="4">
    <source>
        <dbReference type="ARBA" id="ARBA00023125"/>
    </source>
</evidence>
<evidence type="ECO:0000313" key="9">
    <source>
        <dbReference type="Proteomes" id="UP000283841"/>
    </source>
</evidence>
<accession>A0A443HM89</accession>
<keyword evidence="9" id="KW-1185">Reference proteome</keyword>
<evidence type="ECO:0000313" key="8">
    <source>
        <dbReference type="EMBL" id="RWQ92932.1"/>
    </source>
</evidence>
<organism evidence="8 9">
    <name type="scientific">Byssochlamys spectabilis</name>
    <name type="common">Paecilomyces variotii</name>
    <dbReference type="NCBI Taxonomy" id="264951"/>
    <lineage>
        <taxon>Eukaryota</taxon>
        <taxon>Fungi</taxon>
        <taxon>Dikarya</taxon>
        <taxon>Ascomycota</taxon>
        <taxon>Pezizomycotina</taxon>
        <taxon>Eurotiomycetes</taxon>
        <taxon>Eurotiomycetidae</taxon>
        <taxon>Eurotiales</taxon>
        <taxon>Thermoascaceae</taxon>
        <taxon>Paecilomyces</taxon>
    </lineage>
</organism>
<evidence type="ECO:0000259" key="7">
    <source>
        <dbReference type="PROSITE" id="PS50048"/>
    </source>
</evidence>
<dbReference type="EMBL" id="RCNU01000011">
    <property type="protein sequence ID" value="RWQ92932.1"/>
    <property type="molecule type" value="Genomic_DNA"/>
</dbReference>
<sequence>MASYRGARHDEHPPSDAPRFLRLHLDRPRLARNREVQACEQCRLRKIRCDQSKPHCERCKVNSRPCVYRPKAATKARQVGLPEGQPSGTKPFHDHIQQSDGEREEGQTIRLNQHGHLKANNGLRLRYYSSSSWVASVEESDVSMPLDDPFALSSQGLLGFNNPSLGLSTGGIDRFIQSNEVDRLISWYSQYCHFWFPLVEIAEVMTSLQDLRRHKRSTPGATAIISALCYTASCSASASKDVGSSLSSIPSSSWRNVASQLLFDSGYPSRPNLNTIRAAFLLAAPSMTEGASHPDPGPVCVLVRAAQSLGLHREPMLFQLSAHEADLSRILWWSIRVLDTTYAVAHGLPLLIHPTSTDVRMIDCEGKLERKLLKTIIRSGLLISRAFHDIYGVRQPTFTDIQRLDEESERISTEEVSDSKHPQMTTLERFVAMSRRMSCCKMLFILHQPYLRTPQWPQSSRIKALNACQDYIGGFLTGVNDPTLSPYRWVLDHFDVIHPCAIILQDLIQHPGSLESDTLRNLVETCFSTFSNDSHPDWTRLEALRSKAWTANCWNVDEQGDLSIPEGDVSLADWDPLFASFIWEELLI</sequence>
<dbReference type="STRING" id="264951.A0A443HM89"/>
<dbReference type="PROSITE" id="PS00463">
    <property type="entry name" value="ZN2_CY6_FUNGAL_1"/>
    <property type="match status" value="1"/>
</dbReference>
<keyword evidence="2" id="KW-0479">Metal-binding</keyword>
<dbReference type="GO" id="GO:0006351">
    <property type="term" value="P:DNA-templated transcription"/>
    <property type="evidence" value="ECO:0007669"/>
    <property type="project" value="InterPro"/>
</dbReference>
<evidence type="ECO:0000256" key="6">
    <source>
        <dbReference type="ARBA" id="ARBA00023242"/>
    </source>
</evidence>
<dbReference type="RefSeq" id="XP_028482577.1">
    <property type="nucleotide sequence ID" value="XM_028631288.1"/>
</dbReference>
<protein>
    <recommendedName>
        <fullName evidence="7">Zn(2)-C6 fungal-type domain-containing protein</fullName>
    </recommendedName>
</protein>
<evidence type="ECO:0000256" key="1">
    <source>
        <dbReference type="ARBA" id="ARBA00004123"/>
    </source>
</evidence>
<dbReference type="InterPro" id="IPR050613">
    <property type="entry name" value="Sec_Metabolite_Reg"/>
</dbReference>
<dbReference type="CDD" id="cd12148">
    <property type="entry name" value="fungal_TF_MHR"/>
    <property type="match status" value="1"/>
</dbReference>
<keyword evidence="5" id="KW-0804">Transcription</keyword>
<evidence type="ECO:0000256" key="3">
    <source>
        <dbReference type="ARBA" id="ARBA00023015"/>
    </source>
</evidence>
<dbReference type="SUPFAM" id="SSF57701">
    <property type="entry name" value="Zn2/Cys6 DNA-binding domain"/>
    <property type="match status" value="1"/>
</dbReference>
<dbReference type="CDD" id="cd00067">
    <property type="entry name" value="GAL4"/>
    <property type="match status" value="1"/>
</dbReference>
<name>A0A443HM89_BYSSP</name>
<dbReference type="PANTHER" id="PTHR31001:SF40">
    <property type="entry name" value="ZN(II)2CYS6 TRANSCRIPTION FACTOR (EUROFUNG)"/>
    <property type="match status" value="1"/>
</dbReference>
<dbReference type="GO" id="GO:0008270">
    <property type="term" value="F:zinc ion binding"/>
    <property type="evidence" value="ECO:0007669"/>
    <property type="project" value="InterPro"/>
</dbReference>
<feature type="domain" description="Zn(2)-C6 fungal-type" evidence="7">
    <location>
        <begin position="38"/>
        <end position="68"/>
    </location>
</feature>
<dbReference type="Gene3D" id="4.10.240.10">
    <property type="entry name" value="Zn(2)-C6 fungal-type DNA-binding domain"/>
    <property type="match status" value="1"/>
</dbReference>
<dbReference type="InterPro" id="IPR001138">
    <property type="entry name" value="Zn2Cys6_DnaBD"/>
</dbReference>
<dbReference type="VEuPathDB" id="FungiDB:C8Q69DRAFT_476828"/>
<dbReference type="SMART" id="SM00066">
    <property type="entry name" value="GAL4"/>
    <property type="match status" value="1"/>
</dbReference>
<dbReference type="AlphaFoldDB" id="A0A443HM89"/>
<reference evidence="8 9" key="1">
    <citation type="journal article" date="2018" name="Front. Microbiol.">
        <title>Genomic and genetic insights into a cosmopolitan fungus, Paecilomyces variotii (Eurotiales).</title>
        <authorList>
            <person name="Urquhart A.S."/>
            <person name="Mondo S.J."/>
            <person name="Makela M.R."/>
            <person name="Hane J.K."/>
            <person name="Wiebenga A."/>
            <person name="He G."/>
            <person name="Mihaltcheva S."/>
            <person name="Pangilinan J."/>
            <person name="Lipzen A."/>
            <person name="Barry K."/>
            <person name="de Vries R.P."/>
            <person name="Grigoriev I.V."/>
            <person name="Idnurm A."/>
        </authorList>
    </citation>
    <scope>NUCLEOTIDE SEQUENCE [LARGE SCALE GENOMIC DNA]</scope>
    <source>
        <strain evidence="8 9">CBS 101075</strain>
    </source>
</reference>
<comment type="subcellular location">
    <subcellularLocation>
        <location evidence="1">Nucleus</location>
    </subcellularLocation>
</comment>
<evidence type="ECO:0000256" key="5">
    <source>
        <dbReference type="ARBA" id="ARBA00023163"/>
    </source>
</evidence>
<dbReference type="Pfam" id="PF00172">
    <property type="entry name" value="Zn_clus"/>
    <property type="match status" value="1"/>
</dbReference>
<dbReference type="InterPro" id="IPR007219">
    <property type="entry name" value="XnlR_reg_dom"/>
</dbReference>
<dbReference type="Proteomes" id="UP000283841">
    <property type="component" value="Unassembled WGS sequence"/>
</dbReference>
<keyword evidence="6" id="KW-0539">Nucleus</keyword>
<dbReference type="GO" id="GO:0003677">
    <property type="term" value="F:DNA binding"/>
    <property type="evidence" value="ECO:0007669"/>
    <property type="project" value="UniProtKB-KW"/>
</dbReference>
<proteinExistence type="predicted"/>
<dbReference type="InterPro" id="IPR036864">
    <property type="entry name" value="Zn2-C6_fun-type_DNA-bd_sf"/>
</dbReference>
<comment type="caution">
    <text evidence="8">The sequence shown here is derived from an EMBL/GenBank/DDBJ whole genome shotgun (WGS) entry which is preliminary data.</text>
</comment>
<keyword evidence="4" id="KW-0238">DNA-binding</keyword>
<gene>
    <name evidence="8" type="ORF">C8Q69DRAFT_476828</name>
</gene>
<dbReference type="PANTHER" id="PTHR31001">
    <property type="entry name" value="UNCHARACTERIZED TRANSCRIPTIONAL REGULATORY PROTEIN"/>
    <property type="match status" value="1"/>
</dbReference>
<dbReference type="Pfam" id="PF04082">
    <property type="entry name" value="Fungal_trans"/>
    <property type="match status" value="1"/>
</dbReference>
<dbReference type="GO" id="GO:0005634">
    <property type="term" value="C:nucleus"/>
    <property type="evidence" value="ECO:0007669"/>
    <property type="project" value="UniProtKB-SubCell"/>
</dbReference>
<dbReference type="GO" id="GO:0000981">
    <property type="term" value="F:DNA-binding transcription factor activity, RNA polymerase II-specific"/>
    <property type="evidence" value="ECO:0007669"/>
    <property type="project" value="InterPro"/>
</dbReference>
<dbReference type="PROSITE" id="PS50048">
    <property type="entry name" value="ZN2_CY6_FUNGAL_2"/>
    <property type="match status" value="1"/>
</dbReference>
<dbReference type="GeneID" id="39600565"/>
<keyword evidence="3" id="KW-0805">Transcription regulation</keyword>
<evidence type="ECO:0000256" key="2">
    <source>
        <dbReference type="ARBA" id="ARBA00022723"/>
    </source>
</evidence>